<organism evidence="6 7">
    <name type="scientific">Cinnamomum micranthum f. kanehirae</name>
    <dbReference type="NCBI Taxonomy" id="337451"/>
    <lineage>
        <taxon>Eukaryota</taxon>
        <taxon>Viridiplantae</taxon>
        <taxon>Streptophyta</taxon>
        <taxon>Embryophyta</taxon>
        <taxon>Tracheophyta</taxon>
        <taxon>Spermatophyta</taxon>
        <taxon>Magnoliopsida</taxon>
        <taxon>Magnoliidae</taxon>
        <taxon>Laurales</taxon>
        <taxon>Lauraceae</taxon>
        <taxon>Cinnamomum</taxon>
    </lineage>
</organism>
<sequence length="2248" mass="251762">MSAKWRALQHRHRYTYSAVIFPPSYLQTLNALPPHFTSLPFFSDLKDLISLNSVYSQITAVKKVASSFADLLAGSNDCDGSALIPAASALYLEILFLDNSLPLHRTLISVIAKKISSRDVIGSCFRSLCEEYGVSGRKGKRFSVSRAVLSLLSFPKLGFFMEYIEDCAVLVALDVGFSLRALVSEIDGGSRPSPSVMEQCQEAMSCLYYLLQRFPSKFVDAKCNESHLVTEESTVLEIVVRVILSVLKSSAFSRDCLVAAGVSFCAALQARMKPPQLAVFIVEGFFSRPGCNYALCYKSEIEDSDLKVSLHNVDLYSEIVGFSVLSRLCLLRGVLTAVPRAVLNMHFSESRVGLDGFDTSSLDGDSVWTILFNGILPELCNFCENPIDSHFNFHALTVTQICLQQIKTSILANLTDLSGSYDPFPEEMAARLLRIIWNNLEDPLNQTVKQVHLIFDLFLDIQSTLTSEEGSERTNSFLRNIASDLLRLGSRCKGRYVPLASLTKRLGGKTVLDMRPNLLFETIEAYVDDDVCCATTSFLKCFLECLRDECWSSDGIDRGYAILRGLCLPPLLHGLVSGLSKLRSNLNTYAIPVFLEVDVDSIFPMLGFISIGQSGEESEIRHPELAGLNMDLTIDQRVAALVSLLKVARLLALIEGDIDWYDDSSEHEEENNLSKKGSNHLALVSIKGVNVKILVDWLALALTHVDDTLRIDAAETLFVNPKTSSLPSPLELTLMKEAVPLNMRCCSTAFQMKWTSLFRKFFSRVRTALERQVKQGSWQPVACSSSSKNGVDSDTKKQVIQRAEVLFSFTKWLSCFLFFSCYPSAPYERKIMAMELILIMINVWPIVPLPQSSSSSVSATSCLYPYARGITLPDSTLSLVGSIVDSWDRLRDSSFHILLHFPTPLPGISSSDAVKEVITWAKRLVCSPRVRESDAGALTLRLIFRKYVLELGWMINASVNTACFIPQSVLINGDSEVHNIRTPVIEYILSLVDWLCVVVEEGEKDLSEACQNSFVHGILLTLRYTFEELDWNSDVLLLNTSGMRHALEKLLELVMRITSLALWVVSADAWYLPEDMDDMIYDGSFLSDVPVDVEPHDSPSELQVKDSKMLDIVRPAEQVVMVGCWLAMKEVSLLLGTIIRKIPLPSCNSSSSLGPGDLCETSDMNPTTVCDTMLDLKQLETIGNHFLEVLLKMKHNGAIDKTRAGFTALCNRLLCSNDPILCKMTESWMDQLMERTVAKGQTVDDLLRRSAGIPAAFIAFFLSEPEGTPKKLLPRALRWLIDVAKSLSGRCEVNGENGDLSGKNVNMLNQEHISALATGMDVSERTSKIRDEGVIPTVHAFNVLRAAFNDTNLAADTSGFSAEALIISIRSFSSPYWEVRNSACLAFTALVRRMIGFLNVHKRESVRRALSGLEFFHRYPTLHPFLFNELKIATDSLGNGSSQHTELNMLQVVHPSLCPVLILLSRLKPSTISSETEDALDPFIFMRFISRCATQSNLRVCVLASRALTGLVSNEKLESVVQIIASGLPLGTNHIPTLGATNSDIFVNGVDNVILHGTSLNSVHGILLQLLALVDTNCRNLIDVSKKKRILGELIKVLEKCKWIGSIKSCPCPTVNSSYLQVLDHMLGIARACGINRLVVTIRSLLLDLSSECLDKQVSYRLSFYDPTRVELRRQAAASYFNCIFAGSAEAVTESFPIGTGITSVPGLSNMHETENSISKFQQKLMLCISDDSYEVRHATLKWLHQCLKLTESGGFDVDVINMWAKTTLQPTMMQLLAVEQNPKCTYYILRILFTWNRLQFQKLTHLQSKETVHIGMMDINSIFCFWDKLTSLKKTSMHVKVRETLIRCMGTCVKQFSQLYTTFILLNHPNERWESSVGYNEPDGLERWIDIYECIDSFVVLIKQNGAASEPVNMRKAAAESMVASGLLEQAILISSLVSNNKIPSDDSHISNDENKKPHFEHPKTINLYAFKILDLWFTCIKLLEDEDVELRQRLSRDIQRCLDSVGTDKKTSIVPIQVEKVIELSFEFLSSIFGHWIEYFDFLARWIFEMASSVEVRGDLVRRVFDKEIDNHHEERLLICQICCFHLEKLSLSNSLAVESSKGLNECDVGIFLQKWRMKFLHQLKFFAIDYVNTEGEADWIGGIGNHKDAFVWLYANLLGLYALSKCSSDKFYSLTEKETQKALLSDLMELRGVIKPFLRNPLISNLYLLVTKSYESMLGVTLTPTDLNLLGDCFGWEDFDPYFLR</sequence>
<dbReference type="GO" id="GO:0005829">
    <property type="term" value="C:cytosol"/>
    <property type="evidence" value="ECO:0007669"/>
    <property type="project" value="TreeGrafter"/>
</dbReference>
<reference evidence="6 7" key="1">
    <citation type="journal article" date="2019" name="Nat. Plants">
        <title>Stout camphor tree genome fills gaps in understanding of flowering plant genome evolution.</title>
        <authorList>
            <person name="Chaw S.M."/>
            <person name="Liu Y.C."/>
            <person name="Wu Y.W."/>
            <person name="Wang H.Y."/>
            <person name="Lin C.I."/>
            <person name="Wu C.S."/>
            <person name="Ke H.M."/>
            <person name="Chang L.Y."/>
            <person name="Hsu C.Y."/>
            <person name="Yang H.T."/>
            <person name="Sudianto E."/>
            <person name="Hsu M.H."/>
            <person name="Wu K.P."/>
            <person name="Wang L.N."/>
            <person name="Leebens-Mack J.H."/>
            <person name="Tsai I.J."/>
        </authorList>
    </citation>
    <scope>NUCLEOTIDE SEQUENCE [LARGE SCALE GENOMIC DNA]</scope>
    <source>
        <strain evidence="7">cv. Chaw 1501</strain>
        <tissue evidence="6">Young leaves</tissue>
    </source>
</reference>
<feature type="domain" description="tRNA (32-2'-O)-methyltransferase regulator THADA-like TPR repeats region" evidence="4">
    <location>
        <begin position="570"/>
        <end position="845"/>
    </location>
</feature>
<proteinExistence type="inferred from homology"/>
<feature type="domain" description="DUF2428" evidence="3">
    <location>
        <begin position="1046"/>
        <end position="1378"/>
    </location>
</feature>
<evidence type="ECO:0000256" key="2">
    <source>
        <dbReference type="ARBA" id="ARBA00022694"/>
    </source>
</evidence>
<keyword evidence="7" id="KW-1185">Reference proteome</keyword>
<name>A0A443NZW2_9MAGN</name>
<evidence type="ECO:0000259" key="5">
    <source>
        <dbReference type="Pfam" id="PF25151"/>
    </source>
</evidence>
<dbReference type="InterPro" id="IPR056842">
    <property type="entry name" value="THADA-like_TPR_C"/>
</dbReference>
<keyword evidence="2" id="KW-0819">tRNA processing</keyword>
<dbReference type="EMBL" id="QPKB01000005">
    <property type="protein sequence ID" value="RWR84031.1"/>
    <property type="molecule type" value="Genomic_DNA"/>
</dbReference>
<dbReference type="SUPFAM" id="SSF48371">
    <property type="entry name" value="ARM repeat"/>
    <property type="match status" value="1"/>
</dbReference>
<gene>
    <name evidence="6" type="ORF">CKAN_01281600</name>
</gene>
<dbReference type="Pfam" id="PF25150">
    <property type="entry name" value="TPR_Trm732"/>
    <property type="match status" value="1"/>
</dbReference>
<evidence type="ECO:0000259" key="4">
    <source>
        <dbReference type="Pfam" id="PF25150"/>
    </source>
</evidence>
<evidence type="ECO:0000313" key="6">
    <source>
        <dbReference type="EMBL" id="RWR84031.1"/>
    </source>
</evidence>
<dbReference type="STRING" id="337451.A0A443NZW2"/>
<dbReference type="Pfam" id="PF25151">
    <property type="entry name" value="TPR_Trm732_C"/>
    <property type="match status" value="1"/>
</dbReference>
<evidence type="ECO:0000256" key="1">
    <source>
        <dbReference type="ARBA" id="ARBA00010409"/>
    </source>
</evidence>
<evidence type="ECO:0000259" key="3">
    <source>
        <dbReference type="Pfam" id="PF10350"/>
    </source>
</evidence>
<dbReference type="InterPro" id="IPR056843">
    <property type="entry name" value="THADA-like_TPR"/>
</dbReference>
<feature type="domain" description="tRNA (32-2'-O)-methyltransferase regulator THADA-like C-terminal TPR repeats region" evidence="5">
    <location>
        <begin position="1380"/>
        <end position="1571"/>
    </location>
</feature>
<dbReference type="InterPro" id="IPR016024">
    <property type="entry name" value="ARM-type_fold"/>
</dbReference>
<dbReference type="Proteomes" id="UP000283530">
    <property type="component" value="Unassembled WGS sequence"/>
</dbReference>
<evidence type="ECO:0000313" key="7">
    <source>
        <dbReference type="Proteomes" id="UP000283530"/>
    </source>
</evidence>
<dbReference type="OrthoDB" id="73997at2759"/>
<dbReference type="PANTHER" id="PTHR14387:SF0">
    <property type="entry name" value="DUF2428 DOMAIN-CONTAINING PROTEIN"/>
    <property type="match status" value="1"/>
</dbReference>
<dbReference type="InterPro" id="IPR019442">
    <property type="entry name" value="THADA/TRM732_DUF2428"/>
</dbReference>
<comment type="similarity">
    <text evidence="1">Belongs to the THADA family.</text>
</comment>
<accession>A0A443NZW2</accession>
<protein>
    <submittedName>
        <fullName evidence="6">Thyroid adenoma-associated protein</fullName>
    </submittedName>
</protein>
<dbReference type="GO" id="GO:0030488">
    <property type="term" value="P:tRNA methylation"/>
    <property type="evidence" value="ECO:0007669"/>
    <property type="project" value="TreeGrafter"/>
</dbReference>
<dbReference type="PANTHER" id="PTHR14387">
    <property type="entry name" value="THADA/DEATH RECEPTOR INTERACTING PROTEIN"/>
    <property type="match status" value="1"/>
</dbReference>
<comment type="caution">
    <text evidence="6">The sequence shown here is derived from an EMBL/GenBank/DDBJ whole genome shotgun (WGS) entry which is preliminary data.</text>
</comment>
<dbReference type="InterPro" id="IPR051954">
    <property type="entry name" value="tRNA_methyltransferase_THADA"/>
</dbReference>
<dbReference type="Pfam" id="PF10350">
    <property type="entry name" value="DUF2428"/>
    <property type="match status" value="1"/>
</dbReference>